<evidence type="ECO:0000313" key="3">
    <source>
        <dbReference type="Proteomes" id="UP000223854"/>
    </source>
</evidence>
<keyword evidence="3" id="KW-1185">Reference proteome</keyword>
<comment type="caution">
    <text evidence="2">The sequence shown here is derived from an EMBL/GenBank/DDBJ whole genome shotgun (WGS) entry which is preliminary data.</text>
</comment>
<dbReference type="Proteomes" id="UP000223854">
    <property type="component" value="Unassembled WGS sequence"/>
</dbReference>
<feature type="transmembrane region" description="Helical" evidence="1">
    <location>
        <begin position="113"/>
        <end position="133"/>
    </location>
</feature>
<name>A0ABX4K0Z9_CLOSG</name>
<protein>
    <submittedName>
        <fullName evidence="2">Uncharacterized protein</fullName>
    </submittedName>
</protein>
<proteinExistence type="predicted"/>
<organism evidence="2 3">
    <name type="scientific">Clostridium sporogenes</name>
    <dbReference type="NCBI Taxonomy" id="1509"/>
    <lineage>
        <taxon>Bacteria</taxon>
        <taxon>Bacillati</taxon>
        <taxon>Bacillota</taxon>
        <taxon>Clostridia</taxon>
        <taxon>Eubacteriales</taxon>
        <taxon>Clostridiaceae</taxon>
        <taxon>Clostridium</taxon>
    </lineage>
</organism>
<keyword evidence="1" id="KW-0812">Transmembrane</keyword>
<gene>
    <name evidence="2" type="ORF">CRX47_02960</name>
</gene>
<dbReference type="RefSeq" id="WP_098926888.1">
    <property type="nucleotide sequence ID" value="NZ_PDLH01000007.1"/>
</dbReference>
<evidence type="ECO:0000313" key="2">
    <source>
        <dbReference type="EMBL" id="PHG98850.1"/>
    </source>
</evidence>
<accession>A0ABX4K0Z9</accession>
<evidence type="ECO:0000256" key="1">
    <source>
        <dbReference type="SAM" id="Phobius"/>
    </source>
</evidence>
<keyword evidence="1" id="KW-1133">Transmembrane helix</keyword>
<sequence length="134" mass="15740">MAYGKGNLGGKSKLKFWETPLNFTQTVNIDYADTSQPNCRFAYKDLTIYQRYNETDLNIYYKSLLIKQQEIGINLGSTFSQIYVDDDYNIYILTTSKLFSFYFQKNIIKSMNYNLTLLHPLEIVILNLIILYIL</sequence>
<reference evidence="2 3" key="1">
    <citation type="submission" date="2017-09" db="EMBL/GenBank/DDBJ databases">
        <title>FDA dAtabase for Regulatory Grade micrObial Sequences (FDA-ARGOS): Supporting development and validation of Infectious Disease Dx tests.</title>
        <authorList>
            <person name="Kerrigan L."/>
            <person name="Long C."/>
            <person name="Tallon L.J."/>
            <person name="Sadzewicz L."/>
            <person name="Ott S."/>
            <person name="Zhao X."/>
            <person name="Nagaraj S."/>
            <person name="Vavikolanu K."/>
            <person name="Aluvathingal J."/>
            <person name="Nadendla S."/>
            <person name="Sichtig H."/>
        </authorList>
    </citation>
    <scope>NUCLEOTIDE SEQUENCE [LARGE SCALE GENOMIC DNA]</scope>
    <source>
        <strain evidence="2 3">FDAARGOS_423</strain>
    </source>
</reference>
<keyword evidence="1" id="KW-0472">Membrane</keyword>
<dbReference type="EMBL" id="PDLH01000007">
    <property type="protein sequence ID" value="PHG98850.1"/>
    <property type="molecule type" value="Genomic_DNA"/>
</dbReference>